<evidence type="ECO:0000256" key="2">
    <source>
        <dbReference type="ARBA" id="ARBA00022448"/>
    </source>
</evidence>
<dbReference type="RefSeq" id="WP_149266798.1">
    <property type="nucleotide sequence ID" value="NZ_VFJB01000006.1"/>
</dbReference>
<reference evidence="7 8" key="1">
    <citation type="submission" date="2019-06" db="EMBL/GenBank/DDBJ databases">
        <title>Genomic insights into carbon and energy metabolism of Deferribacter autotrophicus revealed new metabolic traits in the phylum Deferribacteres.</title>
        <authorList>
            <person name="Slobodkin A.I."/>
            <person name="Slobodkina G.B."/>
            <person name="Allioux M."/>
            <person name="Alain K."/>
            <person name="Jebbar M."/>
            <person name="Shadrin V."/>
            <person name="Kublanov I.V."/>
            <person name="Toshchakov S.V."/>
            <person name="Bonch-Osmolovskaya E.A."/>
        </authorList>
    </citation>
    <scope>NUCLEOTIDE SEQUENCE [LARGE SCALE GENOMIC DNA]</scope>
    <source>
        <strain evidence="7 8">SL50</strain>
    </source>
</reference>
<dbReference type="SUPFAM" id="SSF52540">
    <property type="entry name" value="P-loop containing nucleoside triphosphate hydrolases"/>
    <property type="match status" value="1"/>
</dbReference>
<keyword evidence="3" id="KW-0536">Nodulation</keyword>
<protein>
    <submittedName>
        <fullName evidence="7">ABC transporter ATP-binding protein</fullName>
    </submittedName>
</protein>
<dbReference type="GO" id="GO:0005524">
    <property type="term" value="F:ATP binding"/>
    <property type="evidence" value="ECO:0007669"/>
    <property type="project" value="UniProtKB-KW"/>
</dbReference>
<comment type="similarity">
    <text evidence="1">Belongs to the ABC transporter superfamily.</text>
</comment>
<dbReference type="InterPro" id="IPR003593">
    <property type="entry name" value="AAA+_ATPase"/>
</dbReference>
<organism evidence="7 8">
    <name type="scientific">Deferribacter autotrophicus</name>
    <dbReference type="NCBI Taxonomy" id="500465"/>
    <lineage>
        <taxon>Bacteria</taxon>
        <taxon>Pseudomonadati</taxon>
        <taxon>Deferribacterota</taxon>
        <taxon>Deferribacteres</taxon>
        <taxon>Deferribacterales</taxon>
        <taxon>Deferribacteraceae</taxon>
        <taxon>Deferribacter</taxon>
    </lineage>
</organism>
<dbReference type="InterPro" id="IPR003439">
    <property type="entry name" value="ABC_transporter-like_ATP-bd"/>
</dbReference>
<sequence>MQIEVINLEKSFGNTKALKGVSFTVKHNSITALLGPNGAGKTTAINILTGLLKQDRGEIFYDKTPFTPKNNKIKKLIGVVPQHNNVDRDLTVVENWLVHSILYGINKEKRINKINEMLHFTGLSKHKDKKAGKLSGGMKRRLVIGRALLHEPKILFLDEPTVGLDPATRRHLWDFIKSINIKLGCTIILTTHYIEEAETLSNYVYFIDNGKIIKEGEPESLKNEVGKYTLEIFKDNKTVEEYFNSKKEALERLNSLNGVYSAKIREVNLEDVYLKLTGRKIEI</sequence>
<feature type="domain" description="ABC transporter" evidence="6">
    <location>
        <begin position="3"/>
        <end position="234"/>
    </location>
</feature>
<keyword evidence="2" id="KW-0813">Transport</keyword>
<gene>
    <name evidence="7" type="ORF">FHQ18_08765</name>
</gene>
<dbReference type="PROSITE" id="PS50893">
    <property type="entry name" value="ABC_TRANSPORTER_2"/>
    <property type="match status" value="1"/>
</dbReference>
<evidence type="ECO:0000256" key="3">
    <source>
        <dbReference type="ARBA" id="ARBA00022458"/>
    </source>
</evidence>
<evidence type="ECO:0000256" key="4">
    <source>
        <dbReference type="ARBA" id="ARBA00022741"/>
    </source>
</evidence>
<evidence type="ECO:0000313" key="8">
    <source>
        <dbReference type="Proteomes" id="UP000322876"/>
    </source>
</evidence>
<dbReference type="PANTHER" id="PTHR42711">
    <property type="entry name" value="ABC TRANSPORTER ATP-BINDING PROTEIN"/>
    <property type="match status" value="1"/>
</dbReference>
<dbReference type="OrthoDB" id="9804819at2"/>
<dbReference type="Gene3D" id="3.40.50.300">
    <property type="entry name" value="P-loop containing nucleotide triphosphate hydrolases"/>
    <property type="match status" value="1"/>
</dbReference>
<keyword evidence="5 7" id="KW-0067">ATP-binding</keyword>
<dbReference type="AlphaFoldDB" id="A0A5A8F725"/>
<evidence type="ECO:0000313" key="7">
    <source>
        <dbReference type="EMBL" id="KAA0257825.1"/>
    </source>
</evidence>
<keyword evidence="4" id="KW-0547">Nucleotide-binding</keyword>
<dbReference type="SMART" id="SM00382">
    <property type="entry name" value="AAA"/>
    <property type="match status" value="1"/>
</dbReference>
<dbReference type="PANTHER" id="PTHR42711:SF5">
    <property type="entry name" value="ABC TRANSPORTER ATP-BINDING PROTEIN NATA"/>
    <property type="match status" value="1"/>
</dbReference>
<dbReference type="GO" id="GO:0016887">
    <property type="term" value="F:ATP hydrolysis activity"/>
    <property type="evidence" value="ECO:0007669"/>
    <property type="project" value="InterPro"/>
</dbReference>
<evidence type="ECO:0000259" key="6">
    <source>
        <dbReference type="PROSITE" id="PS50893"/>
    </source>
</evidence>
<keyword evidence="8" id="KW-1185">Reference proteome</keyword>
<evidence type="ECO:0000256" key="5">
    <source>
        <dbReference type="ARBA" id="ARBA00022840"/>
    </source>
</evidence>
<accession>A0A5A8F725</accession>
<dbReference type="EMBL" id="VFJB01000006">
    <property type="protein sequence ID" value="KAA0257825.1"/>
    <property type="molecule type" value="Genomic_DNA"/>
</dbReference>
<evidence type="ECO:0000256" key="1">
    <source>
        <dbReference type="ARBA" id="ARBA00005417"/>
    </source>
</evidence>
<comment type="caution">
    <text evidence="7">The sequence shown here is derived from an EMBL/GenBank/DDBJ whole genome shotgun (WGS) entry which is preliminary data.</text>
</comment>
<dbReference type="InterPro" id="IPR027417">
    <property type="entry name" value="P-loop_NTPase"/>
</dbReference>
<dbReference type="InterPro" id="IPR017871">
    <property type="entry name" value="ABC_transporter-like_CS"/>
</dbReference>
<dbReference type="Pfam" id="PF00005">
    <property type="entry name" value="ABC_tran"/>
    <property type="match status" value="1"/>
</dbReference>
<proteinExistence type="inferred from homology"/>
<dbReference type="InterPro" id="IPR050763">
    <property type="entry name" value="ABC_transporter_ATP-binding"/>
</dbReference>
<dbReference type="Proteomes" id="UP000322876">
    <property type="component" value="Unassembled WGS sequence"/>
</dbReference>
<name>A0A5A8F725_9BACT</name>
<dbReference type="PROSITE" id="PS00211">
    <property type="entry name" value="ABC_TRANSPORTER_1"/>
    <property type="match status" value="1"/>
</dbReference>